<proteinExistence type="predicted"/>
<organism evidence="2 3">
    <name type="scientific">Rhodococcus oxybenzonivorans</name>
    <dbReference type="NCBI Taxonomy" id="1990687"/>
    <lineage>
        <taxon>Bacteria</taxon>
        <taxon>Bacillati</taxon>
        <taxon>Actinomycetota</taxon>
        <taxon>Actinomycetes</taxon>
        <taxon>Mycobacteriales</taxon>
        <taxon>Nocardiaceae</taxon>
        <taxon>Rhodococcus</taxon>
    </lineage>
</organism>
<reference evidence="2 3" key="1">
    <citation type="submission" date="2017-05" db="EMBL/GenBank/DDBJ databases">
        <title>Isolation of Rhodococcus sp. S2-17 biodegrading of BP-3.</title>
        <authorList>
            <person name="Lee Y."/>
            <person name="Kim K.H."/>
            <person name="Chun B.H."/>
            <person name="Jung H.S."/>
            <person name="Jeon C.O."/>
        </authorList>
    </citation>
    <scope>NUCLEOTIDE SEQUENCE [LARGE SCALE GENOMIC DNA]</scope>
    <source>
        <strain evidence="2 3">S2-17</strain>
        <plasmid evidence="3">prb98</plasmid>
    </source>
</reference>
<geneLocation type="plasmid" evidence="3">
    <name>prb98</name>
</geneLocation>
<name>A0A2S2C694_9NOCA</name>
<feature type="region of interest" description="Disordered" evidence="1">
    <location>
        <begin position="42"/>
        <end position="70"/>
    </location>
</feature>
<accession>A0A2S2C694</accession>
<dbReference type="EMBL" id="CP021355">
    <property type="protein sequence ID" value="AWK76400.1"/>
    <property type="molecule type" value="Genomic_DNA"/>
</dbReference>
<sequence length="108" mass="12385">MVQPSPQREWKHEPRAFRYPAGECGSNSSVRQTVRKVVAIRTSGKPHQRFRHRGDPRTGPRKGARPDVGVLRPGLLDTQIFAVAPHIHDFRTAATSVPWFYDTWTERK</sequence>
<keyword evidence="3" id="KW-1185">Reference proteome</keyword>
<evidence type="ECO:0000313" key="3">
    <source>
        <dbReference type="Proteomes" id="UP000245711"/>
    </source>
</evidence>
<dbReference type="AlphaFoldDB" id="A0A2S2C694"/>
<evidence type="ECO:0000313" key="2">
    <source>
        <dbReference type="EMBL" id="AWK76400.1"/>
    </source>
</evidence>
<protein>
    <submittedName>
        <fullName evidence="2">Uncharacterized protein</fullName>
    </submittedName>
</protein>
<evidence type="ECO:0000256" key="1">
    <source>
        <dbReference type="SAM" id="MobiDB-lite"/>
    </source>
</evidence>
<dbReference type="KEGG" id="roz:CBI38_33865"/>
<keyword evidence="2" id="KW-0614">Plasmid</keyword>
<gene>
    <name evidence="2" type="ORF">CBI38_33865</name>
</gene>
<dbReference type="Proteomes" id="UP000245711">
    <property type="component" value="Plasmid pRB98"/>
</dbReference>